<evidence type="ECO:0000313" key="3">
    <source>
        <dbReference type="Proteomes" id="UP000253918"/>
    </source>
</evidence>
<dbReference type="EMBL" id="QQNB01000001">
    <property type="protein sequence ID" value="RDE06650.1"/>
    <property type="molecule type" value="Genomic_DNA"/>
</dbReference>
<dbReference type="AlphaFoldDB" id="A0A369VZV7"/>
<organism evidence="2 3">
    <name type="scientific">Sphingomonas aracearum</name>
    <dbReference type="NCBI Taxonomy" id="2283317"/>
    <lineage>
        <taxon>Bacteria</taxon>
        <taxon>Pseudomonadati</taxon>
        <taxon>Pseudomonadota</taxon>
        <taxon>Alphaproteobacteria</taxon>
        <taxon>Sphingomonadales</taxon>
        <taxon>Sphingomonadaceae</taxon>
        <taxon>Sphingomonas</taxon>
    </lineage>
</organism>
<feature type="signal peptide" evidence="1">
    <location>
        <begin position="1"/>
        <end position="22"/>
    </location>
</feature>
<dbReference type="RefSeq" id="WP_114686233.1">
    <property type="nucleotide sequence ID" value="NZ_QQNB01000001.1"/>
</dbReference>
<protein>
    <submittedName>
        <fullName evidence="2">Uncharacterized protein</fullName>
    </submittedName>
</protein>
<name>A0A369VZV7_9SPHN</name>
<comment type="caution">
    <text evidence="2">The sequence shown here is derived from an EMBL/GenBank/DDBJ whole genome shotgun (WGS) entry which is preliminary data.</text>
</comment>
<feature type="chain" id="PRO_5017001594" evidence="1">
    <location>
        <begin position="23"/>
        <end position="79"/>
    </location>
</feature>
<reference evidence="2 3" key="1">
    <citation type="submission" date="2018-07" db="EMBL/GenBank/DDBJ databases">
        <title>a novel species of Sphingomonas isolated from the rhizosphere soil of Araceae plant.</title>
        <authorList>
            <person name="Zhiyong W."/>
            <person name="Qinglan Z."/>
            <person name="Zhiwei F."/>
            <person name="Ding X."/>
            <person name="Gejiao W."/>
            <person name="Shixue Z."/>
        </authorList>
    </citation>
    <scope>NUCLEOTIDE SEQUENCE [LARGE SCALE GENOMIC DNA]</scope>
    <source>
        <strain evidence="2 3">WZY 27</strain>
    </source>
</reference>
<evidence type="ECO:0000256" key="1">
    <source>
        <dbReference type="SAM" id="SignalP"/>
    </source>
</evidence>
<dbReference type="OrthoDB" id="7586108at2"/>
<evidence type="ECO:0000313" key="2">
    <source>
        <dbReference type="EMBL" id="RDE06650.1"/>
    </source>
</evidence>
<gene>
    <name evidence="2" type="ORF">DVW87_02820</name>
</gene>
<proteinExistence type="predicted"/>
<accession>A0A369VZV7</accession>
<keyword evidence="3" id="KW-1185">Reference proteome</keyword>
<sequence>MKTLIASFATAVALAAGAPAFASDSAAPTVAATPSAPAAKTQRYCFAEVQNGAQVRRNVCATRANWLRRNIDPLRYMGK</sequence>
<keyword evidence="1" id="KW-0732">Signal</keyword>
<dbReference type="Proteomes" id="UP000253918">
    <property type="component" value="Unassembled WGS sequence"/>
</dbReference>